<evidence type="ECO:0000256" key="4">
    <source>
        <dbReference type="ARBA" id="ARBA00023284"/>
    </source>
</evidence>
<dbReference type="GO" id="GO:0016491">
    <property type="term" value="F:oxidoreductase activity"/>
    <property type="evidence" value="ECO:0007669"/>
    <property type="project" value="InterPro"/>
</dbReference>
<keyword evidence="7" id="KW-1185">Reference proteome</keyword>
<dbReference type="InterPro" id="IPR036249">
    <property type="entry name" value="Thioredoxin-like_sf"/>
</dbReference>
<evidence type="ECO:0000256" key="1">
    <source>
        <dbReference type="ARBA" id="ARBA00004196"/>
    </source>
</evidence>
<proteinExistence type="predicted"/>
<accession>A0A517MWM1</accession>
<evidence type="ECO:0000256" key="2">
    <source>
        <dbReference type="ARBA" id="ARBA00022748"/>
    </source>
</evidence>
<keyword evidence="4" id="KW-0676">Redox-active center</keyword>
<dbReference type="GO" id="GO:0017004">
    <property type="term" value="P:cytochrome complex assembly"/>
    <property type="evidence" value="ECO:0007669"/>
    <property type="project" value="UniProtKB-KW"/>
</dbReference>
<dbReference type="PANTHER" id="PTHR42852:SF6">
    <property type="entry name" value="THIOL:DISULFIDE INTERCHANGE PROTEIN DSBE"/>
    <property type="match status" value="1"/>
</dbReference>
<dbReference type="SUPFAM" id="SSF52833">
    <property type="entry name" value="Thioredoxin-like"/>
    <property type="match status" value="1"/>
</dbReference>
<evidence type="ECO:0000313" key="6">
    <source>
        <dbReference type="EMBL" id="QDS99274.1"/>
    </source>
</evidence>
<dbReference type="InterPro" id="IPR000866">
    <property type="entry name" value="AhpC/TSA"/>
</dbReference>
<keyword evidence="2" id="KW-0201">Cytochrome c-type biogenesis</keyword>
<organism evidence="6 7">
    <name type="scientific">Adhaeretor mobilis</name>
    <dbReference type="NCBI Taxonomy" id="1930276"/>
    <lineage>
        <taxon>Bacteria</taxon>
        <taxon>Pseudomonadati</taxon>
        <taxon>Planctomycetota</taxon>
        <taxon>Planctomycetia</taxon>
        <taxon>Pirellulales</taxon>
        <taxon>Lacipirellulaceae</taxon>
        <taxon>Adhaeretor</taxon>
    </lineage>
</organism>
<dbReference type="InterPro" id="IPR013766">
    <property type="entry name" value="Thioredoxin_domain"/>
</dbReference>
<evidence type="ECO:0000259" key="5">
    <source>
        <dbReference type="PROSITE" id="PS51352"/>
    </source>
</evidence>
<dbReference type="Proteomes" id="UP000319852">
    <property type="component" value="Chromosome"/>
</dbReference>
<sequence>MHHPFPLATLLISALPMSRGRSPGVRYLAAKCLAASSFVAQTTVVVAILFACSPARGQAQPARTTSKLLTAGDVAPEIDIEHWLPTAEGKVKPFNKFTNGHVYVIEFWATWCAPCIRGMPHLAELQQHYADRDVTIIGVSSDPLTTVEKFLERKVPGEGTDEEPVTYGELTKKYTLTADPDRSVNKDYMVAAKQKGIPCAFIVGKDGHIEWIGNPHLGLGEALEQVVSDTWDREAFAEELRVIQKFELAYEGLRGEMLDSIKEGDVDGARAKYESLIENAPNKQLKQRTEMLRRQIEYYIFACLLKHDQKAALDQYDSIIKTREGAPSSYLALGNYVSRYTLASGEGVQEPMHTKATSSLERVLREENPEGLVRVKVLDSLARLVHQRGDLDRAIELQEEALPLAKGRYIKSIGDHLKQLKKGKDATVTAE</sequence>
<dbReference type="PROSITE" id="PS51352">
    <property type="entry name" value="THIOREDOXIN_2"/>
    <property type="match status" value="1"/>
</dbReference>
<dbReference type="PANTHER" id="PTHR42852">
    <property type="entry name" value="THIOL:DISULFIDE INTERCHANGE PROTEIN DSBE"/>
    <property type="match status" value="1"/>
</dbReference>
<dbReference type="OrthoDB" id="9802923at2"/>
<comment type="subcellular location">
    <subcellularLocation>
        <location evidence="1">Cell envelope</location>
    </subcellularLocation>
</comment>
<dbReference type="CDD" id="cd02966">
    <property type="entry name" value="TlpA_like_family"/>
    <property type="match status" value="1"/>
</dbReference>
<keyword evidence="3" id="KW-1015">Disulfide bond</keyword>
<reference evidence="6 7" key="1">
    <citation type="submission" date="2019-02" db="EMBL/GenBank/DDBJ databases">
        <title>Deep-cultivation of Planctomycetes and their phenomic and genomic characterization uncovers novel biology.</title>
        <authorList>
            <person name="Wiegand S."/>
            <person name="Jogler M."/>
            <person name="Boedeker C."/>
            <person name="Pinto D."/>
            <person name="Vollmers J."/>
            <person name="Rivas-Marin E."/>
            <person name="Kohn T."/>
            <person name="Peeters S.H."/>
            <person name="Heuer A."/>
            <person name="Rast P."/>
            <person name="Oberbeckmann S."/>
            <person name="Bunk B."/>
            <person name="Jeske O."/>
            <person name="Meyerdierks A."/>
            <person name="Storesund J.E."/>
            <person name="Kallscheuer N."/>
            <person name="Luecker S."/>
            <person name="Lage O.M."/>
            <person name="Pohl T."/>
            <person name="Merkel B.J."/>
            <person name="Hornburger P."/>
            <person name="Mueller R.-W."/>
            <person name="Bruemmer F."/>
            <person name="Labrenz M."/>
            <person name="Spormann A.M."/>
            <person name="Op den Camp H."/>
            <person name="Overmann J."/>
            <person name="Amann R."/>
            <person name="Jetten M.S.M."/>
            <person name="Mascher T."/>
            <person name="Medema M.H."/>
            <person name="Devos D.P."/>
            <person name="Kaster A.-K."/>
            <person name="Ovreas L."/>
            <person name="Rohde M."/>
            <person name="Galperin M.Y."/>
            <person name="Jogler C."/>
        </authorList>
    </citation>
    <scope>NUCLEOTIDE SEQUENCE [LARGE SCALE GENOMIC DNA]</scope>
    <source>
        <strain evidence="6 7">HG15A2</strain>
    </source>
</reference>
<dbReference type="Pfam" id="PF00578">
    <property type="entry name" value="AhpC-TSA"/>
    <property type="match status" value="1"/>
</dbReference>
<dbReference type="Gene3D" id="1.25.40.10">
    <property type="entry name" value="Tetratricopeptide repeat domain"/>
    <property type="match status" value="1"/>
</dbReference>
<dbReference type="InterPro" id="IPR011990">
    <property type="entry name" value="TPR-like_helical_dom_sf"/>
</dbReference>
<dbReference type="KEGG" id="amob:HG15A2_25960"/>
<gene>
    <name evidence="6" type="primary">resA_7</name>
    <name evidence="6" type="ORF">HG15A2_25960</name>
</gene>
<name>A0A517MWM1_9BACT</name>
<dbReference type="GO" id="GO:0006950">
    <property type="term" value="P:response to stress"/>
    <property type="evidence" value="ECO:0007669"/>
    <property type="project" value="UniProtKB-ARBA"/>
</dbReference>
<dbReference type="GO" id="GO:0030313">
    <property type="term" value="C:cell envelope"/>
    <property type="evidence" value="ECO:0007669"/>
    <property type="project" value="UniProtKB-SubCell"/>
</dbReference>
<dbReference type="EMBL" id="CP036263">
    <property type="protein sequence ID" value="QDS99274.1"/>
    <property type="molecule type" value="Genomic_DNA"/>
</dbReference>
<evidence type="ECO:0000313" key="7">
    <source>
        <dbReference type="Proteomes" id="UP000319852"/>
    </source>
</evidence>
<feature type="domain" description="Thioredoxin" evidence="5">
    <location>
        <begin position="69"/>
        <end position="241"/>
    </location>
</feature>
<dbReference type="AlphaFoldDB" id="A0A517MWM1"/>
<dbReference type="Gene3D" id="3.40.30.10">
    <property type="entry name" value="Glutaredoxin"/>
    <property type="match status" value="1"/>
</dbReference>
<dbReference type="InterPro" id="IPR050553">
    <property type="entry name" value="Thioredoxin_ResA/DsbE_sf"/>
</dbReference>
<protein>
    <submittedName>
        <fullName evidence="6">Thiol-disulfide oxidoreductase ResA</fullName>
    </submittedName>
</protein>
<evidence type="ECO:0000256" key="3">
    <source>
        <dbReference type="ARBA" id="ARBA00023157"/>
    </source>
</evidence>
<dbReference type="GO" id="GO:0016209">
    <property type="term" value="F:antioxidant activity"/>
    <property type="evidence" value="ECO:0007669"/>
    <property type="project" value="InterPro"/>
</dbReference>